<evidence type="ECO:0000313" key="1">
    <source>
        <dbReference type="EMBL" id="KAH7663957.1"/>
    </source>
</evidence>
<feature type="non-terminal residue" evidence="1">
    <location>
        <position position="1"/>
    </location>
</feature>
<dbReference type="EMBL" id="CM037024">
    <property type="protein sequence ID" value="KAH7663957.1"/>
    <property type="molecule type" value="Genomic_DNA"/>
</dbReference>
<proteinExistence type="predicted"/>
<comment type="caution">
    <text evidence="1">The sequence shown here is derived from an EMBL/GenBank/DDBJ whole genome shotgun (WGS) entry which is preliminary data.</text>
</comment>
<protein>
    <submittedName>
        <fullName evidence="1">RIN4 pathogenic type III effector avirulence factor Avr cleavage site domain-containing protein</fullName>
    </submittedName>
</protein>
<organism evidence="1 2">
    <name type="scientific">Dioscorea alata</name>
    <name type="common">Purple yam</name>
    <dbReference type="NCBI Taxonomy" id="55571"/>
    <lineage>
        <taxon>Eukaryota</taxon>
        <taxon>Viridiplantae</taxon>
        <taxon>Streptophyta</taxon>
        <taxon>Embryophyta</taxon>
        <taxon>Tracheophyta</taxon>
        <taxon>Spermatophyta</taxon>
        <taxon>Magnoliopsida</taxon>
        <taxon>Liliopsida</taxon>
        <taxon>Dioscoreales</taxon>
        <taxon>Dioscoreaceae</taxon>
        <taxon>Dioscorea</taxon>
    </lineage>
</organism>
<keyword evidence="2" id="KW-1185">Reference proteome</keyword>
<name>A0ACB7UTJ1_DIOAL</name>
<dbReference type="Proteomes" id="UP000827976">
    <property type="component" value="Chromosome 14"/>
</dbReference>
<accession>A0ACB7UTJ1</accession>
<sequence length="78" mass="8866">RKEWTPVPEFGEWDRNNGSPNYSMVFSNARANRKQRKTTIDRSSFAASTDDELIVPQGHQPLPSLPPPPPPPPMKRKI</sequence>
<reference evidence="2" key="1">
    <citation type="journal article" date="2022" name="Nat. Commun.">
        <title>Chromosome evolution and the genetic basis of agronomically important traits in greater yam.</title>
        <authorList>
            <person name="Bredeson J.V."/>
            <person name="Lyons J.B."/>
            <person name="Oniyinde I.O."/>
            <person name="Okereke N.R."/>
            <person name="Kolade O."/>
            <person name="Nnabue I."/>
            <person name="Nwadili C.O."/>
            <person name="Hribova E."/>
            <person name="Parker M."/>
            <person name="Nwogha J."/>
            <person name="Shu S."/>
            <person name="Carlson J."/>
            <person name="Kariba R."/>
            <person name="Muthemba S."/>
            <person name="Knop K."/>
            <person name="Barton G.J."/>
            <person name="Sherwood A.V."/>
            <person name="Lopez-Montes A."/>
            <person name="Asiedu R."/>
            <person name="Jamnadass R."/>
            <person name="Muchugi A."/>
            <person name="Goodstein D."/>
            <person name="Egesi C.N."/>
            <person name="Featherston J."/>
            <person name="Asfaw A."/>
            <person name="Simpson G.G."/>
            <person name="Dolezel J."/>
            <person name="Hendre P.S."/>
            <person name="Van Deynze A."/>
            <person name="Kumar P.L."/>
            <person name="Obidiegwu J.E."/>
            <person name="Bhattacharjee R."/>
            <person name="Rokhsar D.S."/>
        </authorList>
    </citation>
    <scope>NUCLEOTIDE SEQUENCE [LARGE SCALE GENOMIC DNA]</scope>
    <source>
        <strain evidence="2">cv. TDa95/00328</strain>
    </source>
</reference>
<gene>
    <name evidence="1" type="ORF">IHE45_14G089700</name>
</gene>
<evidence type="ECO:0000313" key="2">
    <source>
        <dbReference type="Proteomes" id="UP000827976"/>
    </source>
</evidence>